<dbReference type="InterPro" id="IPR050061">
    <property type="entry name" value="MurCDEF_pg_biosynth"/>
</dbReference>
<protein>
    <recommendedName>
        <fullName evidence="3 14">UDP-N-acetylmuramate--L-alanine ligase</fullName>
        <ecNumber evidence="3 14">6.3.2.8</ecNumber>
    </recommendedName>
    <alternativeName>
        <fullName evidence="14">UDP-N-acetylmuramoyl-L-alanine synthetase</fullName>
    </alternativeName>
</protein>
<dbReference type="Gene3D" id="3.40.1190.10">
    <property type="entry name" value="Mur-like, catalytic domain"/>
    <property type="match status" value="1"/>
</dbReference>
<evidence type="ECO:0000256" key="12">
    <source>
        <dbReference type="ARBA" id="ARBA00023316"/>
    </source>
</evidence>
<dbReference type="GO" id="GO:0009252">
    <property type="term" value="P:peptidoglycan biosynthetic process"/>
    <property type="evidence" value="ECO:0007669"/>
    <property type="project" value="UniProtKB-UniRule"/>
</dbReference>
<dbReference type="Proteomes" id="UP000291269">
    <property type="component" value="Unassembled WGS sequence"/>
</dbReference>
<keyword evidence="5 14" id="KW-0436">Ligase</keyword>
<dbReference type="PANTHER" id="PTHR43445">
    <property type="entry name" value="UDP-N-ACETYLMURAMATE--L-ALANINE LIGASE-RELATED"/>
    <property type="match status" value="1"/>
</dbReference>
<comment type="similarity">
    <text evidence="14">Belongs to the MurCDEF family.</text>
</comment>
<dbReference type="GO" id="GO:0005737">
    <property type="term" value="C:cytoplasm"/>
    <property type="evidence" value="ECO:0007669"/>
    <property type="project" value="UniProtKB-SubCell"/>
</dbReference>
<dbReference type="SUPFAM" id="SSF53244">
    <property type="entry name" value="MurD-like peptide ligases, peptide-binding domain"/>
    <property type="match status" value="1"/>
</dbReference>
<evidence type="ECO:0000256" key="4">
    <source>
        <dbReference type="ARBA" id="ARBA00022490"/>
    </source>
</evidence>
<evidence type="ECO:0000259" key="16">
    <source>
        <dbReference type="Pfam" id="PF02875"/>
    </source>
</evidence>
<keyword evidence="12 14" id="KW-0961">Cell wall biogenesis/degradation</keyword>
<dbReference type="EMBL" id="SDOZ01000003">
    <property type="protein sequence ID" value="RXZ58192.1"/>
    <property type="molecule type" value="Genomic_DNA"/>
</dbReference>
<evidence type="ECO:0000256" key="10">
    <source>
        <dbReference type="ARBA" id="ARBA00022984"/>
    </source>
</evidence>
<dbReference type="OrthoDB" id="9804126at2"/>
<keyword evidence="6 14" id="KW-0132">Cell division</keyword>
<comment type="catalytic activity">
    <reaction evidence="13 14">
        <text>UDP-N-acetyl-alpha-D-muramate + L-alanine + ATP = UDP-N-acetyl-alpha-D-muramoyl-L-alanine + ADP + phosphate + H(+)</text>
        <dbReference type="Rhea" id="RHEA:23372"/>
        <dbReference type="ChEBI" id="CHEBI:15378"/>
        <dbReference type="ChEBI" id="CHEBI:30616"/>
        <dbReference type="ChEBI" id="CHEBI:43474"/>
        <dbReference type="ChEBI" id="CHEBI:57972"/>
        <dbReference type="ChEBI" id="CHEBI:70757"/>
        <dbReference type="ChEBI" id="CHEBI:83898"/>
        <dbReference type="ChEBI" id="CHEBI:456216"/>
        <dbReference type="EC" id="6.3.2.8"/>
    </reaction>
</comment>
<dbReference type="GO" id="GO:0071555">
    <property type="term" value="P:cell wall organization"/>
    <property type="evidence" value="ECO:0007669"/>
    <property type="project" value="UniProtKB-KW"/>
</dbReference>
<dbReference type="SUPFAM" id="SSF53623">
    <property type="entry name" value="MurD-like peptide ligases, catalytic domain"/>
    <property type="match status" value="1"/>
</dbReference>
<dbReference type="InterPro" id="IPR036565">
    <property type="entry name" value="Mur-like_cat_sf"/>
</dbReference>
<dbReference type="EC" id="6.3.2.8" evidence="3 14"/>
<feature type="binding site" evidence="14">
    <location>
        <begin position="117"/>
        <end position="123"/>
    </location>
    <ligand>
        <name>ATP</name>
        <dbReference type="ChEBI" id="CHEBI:30616"/>
    </ligand>
</feature>
<dbReference type="Gene3D" id="3.90.190.20">
    <property type="entry name" value="Mur ligase, C-terminal domain"/>
    <property type="match status" value="1"/>
</dbReference>
<dbReference type="Pfam" id="PF08245">
    <property type="entry name" value="Mur_ligase_M"/>
    <property type="match status" value="1"/>
</dbReference>
<evidence type="ECO:0000256" key="1">
    <source>
        <dbReference type="ARBA" id="ARBA00004496"/>
    </source>
</evidence>
<evidence type="ECO:0000256" key="14">
    <source>
        <dbReference type="HAMAP-Rule" id="MF_00046"/>
    </source>
</evidence>
<dbReference type="InterPro" id="IPR013221">
    <property type="entry name" value="Mur_ligase_cen"/>
</dbReference>
<keyword evidence="10 14" id="KW-0573">Peptidoglycan synthesis</keyword>
<comment type="pathway">
    <text evidence="2 14">Cell wall biogenesis; peptidoglycan biosynthesis.</text>
</comment>
<evidence type="ECO:0000313" key="18">
    <source>
        <dbReference type="EMBL" id="RXZ58192.1"/>
    </source>
</evidence>
<dbReference type="AlphaFoldDB" id="A0A4Q2K5K9"/>
<dbReference type="PANTHER" id="PTHR43445:SF3">
    <property type="entry name" value="UDP-N-ACETYLMURAMATE--L-ALANINE LIGASE"/>
    <property type="match status" value="1"/>
</dbReference>
<evidence type="ECO:0000256" key="2">
    <source>
        <dbReference type="ARBA" id="ARBA00004752"/>
    </source>
</evidence>
<name>A0A4Q2K5K9_9FIRM</name>
<dbReference type="SUPFAM" id="SSF51984">
    <property type="entry name" value="MurCD N-terminal domain"/>
    <property type="match status" value="1"/>
</dbReference>
<keyword evidence="4 14" id="KW-0963">Cytoplasm</keyword>
<comment type="subcellular location">
    <subcellularLocation>
        <location evidence="1 14">Cytoplasm</location>
    </subcellularLocation>
</comment>
<dbReference type="InterPro" id="IPR005758">
    <property type="entry name" value="UDP-N-AcMur_Ala_ligase_MurC"/>
</dbReference>
<proteinExistence type="inferred from homology"/>
<keyword evidence="9 14" id="KW-0133">Cell shape</keyword>
<keyword evidence="8 14" id="KW-0067">ATP-binding</keyword>
<keyword evidence="7 14" id="KW-0547">Nucleotide-binding</keyword>
<evidence type="ECO:0000256" key="7">
    <source>
        <dbReference type="ARBA" id="ARBA00022741"/>
    </source>
</evidence>
<dbReference type="GO" id="GO:0051301">
    <property type="term" value="P:cell division"/>
    <property type="evidence" value="ECO:0007669"/>
    <property type="project" value="UniProtKB-KW"/>
</dbReference>
<evidence type="ECO:0000259" key="15">
    <source>
        <dbReference type="Pfam" id="PF01225"/>
    </source>
</evidence>
<dbReference type="NCBIfam" id="TIGR01082">
    <property type="entry name" value="murC"/>
    <property type="match status" value="1"/>
</dbReference>
<dbReference type="Pfam" id="PF02875">
    <property type="entry name" value="Mur_ligase_C"/>
    <property type="match status" value="1"/>
</dbReference>
<dbReference type="InterPro" id="IPR000713">
    <property type="entry name" value="Mur_ligase_N"/>
</dbReference>
<evidence type="ECO:0000313" key="19">
    <source>
        <dbReference type="Proteomes" id="UP000291269"/>
    </source>
</evidence>
<feature type="domain" description="Mur ligase central" evidence="17">
    <location>
        <begin position="115"/>
        <end position="285"/>
    </location>
</feature>
<evidence type="ECO:0000256" key="3">
    <source>
        <dbReference type="ARBA" id="ARBA00012211"/>
    </source>
</evidence>
<organism evidence="18 19">
    <name type="scientific">Candidatus Borkfalkia ceftriaxoniphila</name>
    <dbReference type="NCBI Taxonomy" id="2508949"/>
    <lineage>
        <taxon>Bacteria</taxon>
        <taxon>Bacillati</taxon>
        <taxon>Bacillota</taxon>
        <taxon>Clostridia</taxon>
        <taxon>Christensenellales</taxon>
        <taxon>Christensenellaceae</taxon>
        <taxon>Candidatus Borkfalkia</taxon>
    </lineage>
</organism>
<comment type="function">
    <text evidence="14">Cell wall formation.</text>
</comment>
<sequence length="448" mass="49713">MDTLLLVRLKHIHFIGIGGISMSGLALYLKERGYTVSGSDVSENEQVCRLENYGVKIYIGHREENVEGAELVVFNSAISPDNCELLAAARKAVPLVSRVELLAEIMRGFPYSIGVAGSHGKTTATAMCMHALFNSCENVTAHIGGEDARFGNFYSGGDKFFVTEACEFKKNFLKLEPSVAILLNCDKDHLDCYEDEEELNAAFVNFAARAKTRIVNADDAVAARVPDAITFALNDRTADFVAEDLRSHAGKYAFTVSERGEKGVRIRLNVYGKHNVYNALAAFAVGRYYRFEPRLLAQGLEQFTGILRRFERLGKFAGAEFIADYAHHPREITAVLASAREVCAGRLFVVFQPHTYSRTKLLFDDFLKVLCDVENLVVYKTYAAREYFDSAGSAYTLAQNLPNALYAESIKELQFYLKPVLSPGDMVLFLGAGDIYCAAKLLLKQLTE</sequence>
<dbReference type="GO" id="GO:0005524">
    <property type="term" value="F:ATP binding"/>
    <property type="evidence" value="ECO:0007669"/>
    <property type="project" value="UniProtKB-UniRule"/>
</dbReference>
<evidence type="ECO:0000256" key="13">
    <source>
        <dbReference type="ARBA" id="ARBA00047833"/>
    </source>
</evidence>
<dbReference type="InterPro" id="IPR004101">
    <property type="entry name" value="Mur_ligase_C"/>
</dbReference>
<reference evidence="18 19" key="1">
    <citation type="journal article" date="2019" name="Gut">
        <title>Antibiotics-induced monodominance of a novel gut bacterial order.</title>
        <authorList>
            <person name="Hildebrand F."/>
            <person name="Moitinho-Silva L."/>
            <person name="Blasche S."/>
            <person name="Jahn M.T."/>
            <person name="Gossmann T.I."/>
            <person name="Heuerta-Cepas J."/>
            <person name="Hercog R."/>
            <person name="Luetge M."/>
            <person name="Bahram M."/>
            <person name="Pryszlak A."/>
            <person name="Alves R.J."/>
            <person name="Waszak S.M."/>
            <person name="Zhu A."/>
            <person name="Ye L."/>
            <person name="Costea P.I."/>
            <person name="Aalvink S."/>
            <person name="Belzer C."/>
            <person name="Forslund S.K."/>
            <person name="Sunagawa S."/>
            <person name="Hentschel U."/>
            <person name="Merten C."/>
            <person name="Patil K.R."/>
            <person name="Benes V."/>
            <person name="Bork P."/>
        </authorList>
    </citation>
    <scope>NUCLEOTIDE SEQUENCE [LARGE SCALE GENOMIC DNA]</scope>
    <source>
        <strain evidence="18 19">HDS1380</strain>
    </source>
</reference>
<feature type="domain" description="Mur ligase N-terminal catalytic" evidence="15">
    <location>
        <begin position="11"/>
        <end position="109"/>
    </location>
</feature>
<evidence type="ECO:0000256" key="6">
    <source>
        <dbReference type="ARBA" id="ARBA00022618"/>
    </source>
</evidence>
<dbReference type="GO" id="GO:0008360">
    <property type="term" value="P:regulation of cell shape"/>
    <property type="evidence" value="ECO:0007669"/>
    <property type="project" value="UniProtKB-KW"/>
</dbReference>
<dbReference type="UniPathway" id="UPA00219"/>
<evidence type="ECO:0000256" key="5">
    <source>
        <dbReference type="ARBA" id="ARBA00022598"/>
    </source>
</evidence>
<evidence type="ECO:0000256" key="9">
    <source>
        <dbReference type="ARBA" id="ARBA00022960"/>
    </source>
</evidence>
<evidence type="ECO:0000256" key="8">
    <source>
        <dbReference type="ARBA" id="ARBA00022840"/>
    </source>
</evidence>
<dbReference type="GO" id="GO:0008763">
    <property type="term" value="F:UDP-N-acetylmuramate-L-alanine ligase activity"/>
    <property type="evidence" value="ECO:0007669"/>
    <property type="project" value="UniProtKB-UniRule"/>
</dbReference>
<dbReference type="InterPro" id="IPR036615">
    <property type="entry name" value="Mur_ligase_C_dom_sf"/>
</dbReference>
<comment type="caution">
    <text evidence="18">The sequence shown here is derived from an EMBL/GenBank/DDBJ whole genome shotgun (WGS) entry which is preliminary data.</text>
</comment>
<accession>A0A4Q2K5K9</accession>
<evidence type="ECO:0000259" key="17">
    <source>
        <dbReference type="Pfam" id="PF08245"/>
    </source>
</evidence>
<feature type="domain" description="Mur ligase C-terminal" evidence="16">
    <location>
        <begin position="308"/>
        <end position="433"/>
    </location>
</feature>
<dbReference type="HAMAP" id="MF_00046">
    <property type="entry name" value="MurC"/>
    <property type="match status" value="1"/>
</dbReference>
<dbReference type="Gene3D" id="3.40.50.720">
    <property type="entry name" value="NAD(P)-binding Rossmann-like Domain"/>
    <property type="match status" value="1"/>
</dbReference>
<evidence type="ECO:0000256" key="11">
    <source>
        <dbReference type="ARBA" id="ARBA00023306"/>
    </source>
</evidence>
<gene>
    <name evidence="14 18" type="primary">murC</name>
    <name evidence="18" type="ORF">ESZ91_09030</name>
</gene>
<keyword evidence="11 14" id="KW-0131">Cell cycle</keyword>
<dbReference type="Pfam" id="PF01225">
    <property type="entry name" value="Mur_ligase"/>
    <property type="match status" value="1"/>
</dbReference>
<keyword evidence="19" id="KW-1185">Reference proteome</keyword>